<organism evidence="5 6">
    <name type="scientific">Flavivirga rizhaonensis</name>
    <dbReference type="NCBI Taxonomy" id="2559571"/>
    <lineage>
        <taxon>Bacteria</taxon>
        <taxon>Pseudomonadati</taxon>
        <taxon>Bacteroidota</taxon>
        <taxon>Flavobacteriia</taxon>
        <taxon>Flavobacteriales</taxon>
        <taxon>Flavobacteriaceae</taxon>
        <taxon>Flavivirga</taxon>
    </lineage>
</organism>
<dbReference type="EMBL" id="SRSO01000012">
    <property type="protein sequence ID" value="TGV02587.1"/>
    <property type="molecule type" value="Genomic_DNA"/>
</dbReference>
<comment type="cofactor">
    <cofactor evidence="3">
        <name>Zn(2+)</name>
        <dbReference type="ChEBI" id="CHEBI:29105"/>
    </cofactor>
    <text evidence="3">Binds 1 divalent metal cation per subunit.</text>
</comment>
<feature type="domain" description="SMP-30/Gluconolactonase/LRE-like region" evidence="4">
    <location>
        <begin position="91"/>
        <end position="356"/>
    </location>
</feature>
<feature type="active site" description="Proton donor/acceptor" evidence="2">
    <location>
        <position position="303"/>
    </location>
</feature>
<evidence type="ECO:0000259" key="4">
    <source>
        <dbReference type="Pfam" id="PF08450"/>
    </source>
</evidence>
<evidence type="ECO:0000256" key="1">
    <source>
        <dbReference type="ARBA" id="ARBA00022801"/>
    </source>
</evidence>
<dbReference type="InterPro" id="IPR013658">
    <property type="entry name" value="SGL"/>
</dbReference>
<name>A0A4S1DWT6_9FLAO</name>
<keyword evidence="3" id="KW-0479">Metal-binding</keyword>
<evidence type="ECO:0000313" key="6">
    <source>
        <dbReference type="Proteomes" id="UP000307602"/>
    </source>
</evidence>
<proteinExistence type="predicted"/>
<gene>
    <name evidence="5" type="ORF">EM932_10460</name>
</gene>
<dbReference type="InterPro" id="IPR051262">
    <property type="entry name" value="SMP-30/CGR1_Lactonase"/>
</dbReference>
<comment type="caution">
    <text evidence="5">The sequence shown here is derived from an EMBL/GenBank/DDBJ whole genome shotgun (WGS) entry which is preliminary data.</text>
</comment>
<dbReference type="OrthoDB" id="756520at2"/>
<dbReference type="Pfam" id="PF08450">
    <property type="entry name" value="SGL"/>
    <property type="match status" value="1"/>
</dbReference>
<keyword evidence="3" id="KW-0862">Zinc</keyword>
<dbReference type="SUPFAM" id="SSF63829">
    <property type="entry name" value="Calcium-dependent phosphotriesterase"/>
    <property type="match status" value="1"/>
</dbReference>
<feature type="binding site" evidence="3">
    <location>
        <position position="303"/>
    </location>
    <ligand>
        <name>a divalent metal cation</name>
        <dbReference type="ChEBI" id="CHEBI:60240"/>
    </ligand>
</feature>
<dbReference type="GO" id="GO:0046872">
    <property type="term" value="F:metal ion binding"/>
    <property type="evidence" value="ECO:0007669"/>
    <property type="project" value="UniProtKB-KW"/>
</dbReference>
<protein>
    <submittedName>
        <fullName evidence="5">SMP-30/gluconolactonase/LRE family protein</fullName>
    </submittedName>
</protein>
<dbReference type="GO" id="GO:0016787">
    <property type="term" value="F:hydrolase activity"/>
    <property type="evidence" value="ECO:0007669"/>
    <property type="project" value="UniProtKB-KW"/>
</dbReference>
<evidence type="ECO:0000256" key="3">
    <source>
        <dbReference type="PIRSR" id="PIRSR605511-2"/>
    </source>
</evidence>
<feature type="binding site" evidence="3">
    <location>
        <position position="195"/>
    </location>
    <ligand>
        <name>substrate</name>
    </ligand>
</feature>
<dbReference type="AlphaFoldDB" id="A0A4S1DWT6"/>
<dbReference type="PRINTS" id="PR01790">
    <property type="entry name" value="SMP30FAMILY"/>
</dbReference>
<dbReference type="PANTHER" id="PTHR47572">
    <property type="entry name" value="LIPOPROTEIN-RELATED"/>
    <property type="match status" value="1"/>
</dbReference>
<reference evidence="5 6" key="1">
    <citation type="submission" date="2019-04" db="EMBL/GenBank/DDBJ databases">
        <authorList>
            <person name="Liu A."/>
        </authorList>
    </citation>
    <scope>NUCLEOTIDE SEQUENCE [LARGE SCALE GENOMIC DNA]</scope>
    <source>
        <strain evidence="5 6">RZ03</strain>
    </source>
</reference>
<sequence length="370" mass="41238">MNISINKALLLVFFTFTTILNGCKSSHDEKKQSSIEADSHEEKRLKEKSKVVIDSLNKYPSYGSIERLHPEIDSILSIYSRIDLVAKGFNWSEGPVWLAKEQKLLFSDVPENKVYQWNDLDGLSVYLTPSGYTGTKPKEGHVGSNGLALDGNGDLILCQHGDRAISRLISLSDSLGPKYEPLVTNYKGKRFNSPNDLMFDKKGNMYFTDPPYGLGKEKSDLGFNGVYFYSESSELILLDDELDYPNGLVVSNDGKILYVAESNIPKPIIWAYDIIKPGKVRNKRMFFDAKEVIQSSAAKQNPDGIKLDKNGNIFVAAGDGILIITPKGNHVGTINLGILTGNCEFTDDGKYLFITAQNYLLRVNLKPFAR</sequence>
<dbReference type="InterPro" id="IPR011042">
    <property type="entry name" value="6-blade_b-propeller_TolB-like"/>
</dbReference>
<feature type="binding site" evidence="3">
    <location>
        <position position="93"/>
    </location>
    <ligand>
        <name>a divalent metal cation</name>
        <dbReference type="ChEBI" id="CHEBI:60240"/>
    </ligand>
</feature>
<keyword evidence="6" id="KW-1185">Reference proteome</keyword>
<dbReference type="PANTHER" id="PTHR47572:SF4">
    <property type="entry name" value="LACTONASE DRP35"/>
    <property type="match status" value="1"/>
</dbReference>
<keyword evidence="1" id="KW-0378">Hydrolase</keyword>
<accession>A0A4S1DWT6</accession>
<dbReference type="Gene3D" id="2.120.10.30">
    <property type="entry name" value="TolB, C-terminal domain"/>
    <property type="match status" value="1"/>
</dbReference>
<evidence type="ECO:0000313" key="5">
    <source>
        <dbReference type="EMBL" id="TGV02587.1"/>
    </source>
</evidence>
<evidence type="ECO:0000256" key="2">
    <source>
        <dbReference type="PIRSR" id="PIRSR605511-1"/>
    </source>
</evidence>
<dbReference type="RefSeq" id="WP_135877134.1">
    <property type="nucleotide sequence ID" value="NZ_SRSO01000012.1"/>
</dbReference>
<dbReference type="Proteomes" id="UP000307602">
    <property type="component" value="Unassembled WGS sequence"/>
</dbReference>
<feature type="binding site" evidence="3">
    <location>
        <position position="246"/>
    </location>
    <ligand>
        <name>a divalent metal cation</name>
        <dbReference type="ChEBI" id="CHEBI:60240"/>
    </ligand>
</feature>
<dbReference type="InterPro" id="IPR005511">
    <property type="entry name" value="SMP-30"/>
</dbReference>